<proteinExistence type="predicted"/>
<accession>A0ABS9L273</accession>
<comment type="caution">
    <text evidence="1">The sequence shown here is derived from an EMBL/GenBank/DDBJ whole genome shotgun (WGS) entry which is preliminary data.</text>
</comment>
<protein>
    <submittedName>
        <fullName evidence="1">Uncharacterized protein</fullName>
    </submittedName>
</protein>
<evidence type="ECO:0000313" key="1">
    <source>
        <dbReference type="EMBL" id="MCG2620747.1"/>
    </source>
</evidence>
<sequence length="66" mass="6925">MVTGAGVRRGLDGGGQDDLERFRDVCHGCLTRRPDKQFELCDAVLGTDGPAAAPVSLWLGGGHRCG</sequence>
<dbReference type="EMBL" id="JAKLTQ010000001">
    <property type="protein sequence ID" value="MCG2620747.1"/>
    <property type="molecule type" value="Genomic_DNA"/>
</dbReference>
<keyword evidence="2" id="KW-1185">Reference proteome</keyword>
<dbReference type="RefSeq" id="WP_237817835.1">
    <property type="nucleotide sequence ID" value="NZ_JAKLTQ010000001.1"/>
</dbReference>
<evidence type="ECO:0000313" key="2">
    <source>
        <dbReference type="Proteomes" id="UP001165368"/>
    </source>
</evidence>
<organism evidence="1 2">
    <name type="scientific">Arthrobacter hankyongi</name>
    <dbReference type="NCBI Taxonomy" id="2904801"/>
    <lineage>
        <taxon>Bacteria</taxon>
        <taxon>Bacillati</taxon>
        <taxon>Actinomycetota</taxon>
        <taxon>Actinomycetes</taxon>
        <taxon>Micrococcales</taxon>
        <taxon>Micrococcaceae</taxon>
        <taxon>Arthrobacter</taxon>
    </lineage>
</organism>
<dbReference type="Proteomes" id="UP001165368">
    <property type="component" value="Unassembled WGS sequence"/>
</dbReference>
<reference evidence="1" key="1">
    <citation type="submission" date="2022-01" db="EMBL/GenBank/DDBJ databases">
        <authorList>
            <person name="Jo J.-H."/>
            <person name="Im W.-T."/>
        </authorList>
    </citation>
    <scope>NUCLEOTIDE SEQUENCE</scope>
    <source>
        <strain evidence="1">I2-34</strain>
    </source>
</reference>
<name>A0ABS9L273_9MICC</name>
<gene>
    <name evidence="1" type="ORF">LVY72_02340</name>
</gene>